<dbReference type="InterPro" id="IPR029063">
    <property type="entry name" value="SAM-dependent_MTases_sf"/>
</dbReference>
<accession>A0A0B7JVN3</accession>
<keyword evidence="3 5" id="KW-0808">Transferase</keyword>
<dbReference type="PANTHER" id="PTHR10629:SF52">
    <property type="entry name" value="DNA (CYTOSINE-5)-METHYLTRANSFERASE 1"/>
    <property type="match status" value="1"/>
</dbReference>
<gene>
    <name evidence="6" type="ORF">BN869_000005131_1</name>
</gene>
<dbReference type="Gene3D" id="3.90.120.10">
    <property type="entry name" value="DNA Methylase, subunit A, domain 2"/>
    <property type="match status" value="1"/>
</dbReference>
<evidence type="ECO:0000256" key="3">
    <source>
        <dbReference type="ARBA" id="ARBA00022679"/>
    </source>
</evidence>
<evidence type="ECO:0000256" key="4">
    <source>
        <dbReference type="ARBA" id="ARBA00022691"/>
    </source>
</evidence>
<dbReference type="Pfam" id="PF00145">
    <property type="entry name" value="DNA_methylase"/>
    <property type="match status" value="2"/>
</dbReference>
<evidence type="ECO:0000313" key="6">
    <source>
        <dbReference type="EMBL" id="CEO49074.1"/>
    </source>
</evidence>
<proteinExistence type="inferred from homology"/>
<comment type="similarity">
    <text evidence="5">Belongs to the class I-like SAM-binding methyltransferase superfamily. C5-methyltransferase family.</text>
</comment>
<dbReference type="PROSITE" id="PS51679">
    <property type="entry name" value="SAM_MT_C5"/>
    <property type="match status" value="1"/>
</dbReference>
<dbReference type="PRINTS" id="PR00105">
    <property type="entry name" value="C5METTRFRASE"/>
</dbReference>
<dbReference type="SUPFAM" id="SSF53335">
    <property type="entry name" value="S-adenosyl-L-methionine-dependent methyltransferases"/>
    <property type="match status" value="1"/>
</dbReference>
<name>A0A0B7JVN3_BIOOC</name>
<protein>
    <recommendedName>
        <fullName evidence="1">DNA (cytosine-5-)-methyltransferase</fullName>
        <ecNumber evidence="1">2.1.1.37</ecNumber>
    </recommendedName>
</protein>
<keyword evidence="4 5" id="KW-0949">S-adenosyl-L-methionine</keyword>
<dbReference type="InterPro" id="IPR050390">
    <property type="entry name" value="C5-Methyltransferase"/>
</dbReference>
<evidence type="ECO:0000256" key="2">
    <source>
        <dbReference type="ARBA" id="ARBA00022603"/>
    </source>
</evidence>
<dbReference type="GO" id="GO:0005634">
    <property type="term" value="C:nucleus"/>
    <property type="evidence" value="ECO:0007669"/>
    <property type="project" value="TreeGrafter"/>
</dbReference>
<dbReference type="GO" id="GO:0003677">
    <property type="term" value="F:DNA binding"/>
    <property type="evidence" value="ECO:0007669"/>
    <property type="project" value="TreeGrafter"/>
</dbReference>
<dbReference type="GO" id="GO:0032259">
    <property type="term" value="P:methylation"/>
    <property type="evidence" value="ECO:0007669"/>
    <property type="project" value="UniProtKB-KW"/>
</dbReference>
<dbReference type="GO" id="GO:0003886">
    <property type="term" value="F:DNA (cytosine-5-)-methyltransferase activity"/>
    <property type="evidence" value="ECO:0007669"/>
    <property type="project" value="UniProtKB-EC"/>
</dbReference>
<dbReference type="GO" id="GO:0044027">
    <property type="term" value="P:negative regulation of gene expression via chromosomal CpG island methylation"/>
    <property type="evidence" value="ECO:0007669"/>
    <property type="project" value="TreeGrafter"/>
</dbReference>
<dbReference type="InterPro" id="IPR001525">
    <property type="entry name" value="C5_MeTfrase"/>
</dbReference>
<dbReference type="PANTHER" id="PTHR10629">
    <property type="entry name" value="CYTOSINE-SPECIFIC METHYLTRANSFERASE"/>
    <property type="match status" value="1"/>
</dbReference>
<sequence>MPGLLSLDPGGDLEVLFERQSGGRRSRGSSVSSTCTVGRDEPVQTIFLDLSSDDEVIDLTIDDSETTTAQIKYGEHALTSYRGPSGIIKPGDFVEVQQVKIGKYQVNFILISAIVRTIMGEHKIRGIPYIRNRYLCNMLPKKRNEVCQILHFDKDDVTRAPTLVDANIRFVRKPHTLIITNAIWPQHSAASPCVGLVHDQAGEGCVAEETDPLVCRWKFEIRSLRQAAMFKPLEECLVRVHESEVSEAKYRVAEAEISNIWRGRSFPGGSWPLEAEERPTTDIKTNGHRPTPRRASQKYTLFDSFAGAGGVSRGAKMAGLKVTHAIDKAAEVWPTYRTNFPDTRLFQGSVDEYVRAERRCPRADFLHLSPPCQFFSPAHTRESVHDDTNIFALFSCGSLIDKVRPRIVTVEQTFGITHDRHRMYLCTLINDFTQYGYSVRWKIVKLCTWGSAQDRKRLIMIAAAPGERLPPYPDALYSENGAGGLKPFVTIREALQGIRQSDPLHNTSTVKHFEPPRPPYNPDRLAGTLTTSGSDSCYPDGTRDFTLREFACLQGFPWYHRFQGTRTSIKRQIGNAFPPNTVMVLYQHLESWLLKQDGMTRHQPSSNNIICLTDRAHDDIQIIDTPVGYSPRRQKSVRQQNQSYRMYRSGMHEPLEIEDHTTAEAYAPAQGGSMAIDLTW</sequence>
<feature type="active site" evidence="5">
    <location>
        <position position="372"/>
    </location>
</feature>
<dbReference type="EMBL" id="CDPU01000012">
    <property type="protein sequence ID" value="CEO49074.1"/>
    <property type="molecule type" value="Genomic_DNA"/>
</dbReference>
<dbReference type="EC" id="2.1.1.37" evidence="1"/>
<dbReference type="Gene3D" id="3.40.50.150">
    <property type="entry name" value="Vaccinia Virus protein VP39"/>
    <property type="match status" value="1"/>
</dbReference>
<evidence type="ECO:0000256" key="5">
    <source>
        <dbReference type="PROSITE-ProRule" id="PRU01016"/>
    </source>
</evidence>
<reference evidence="6" key="1">
    <citation type="submission" date="2015-01" db="EMBL/GenBank/DDBJ databases">
        <authorList>
            <person name="Durling Mikael"/>
        </authorList>
    </citation>
    <scope>NUCLEOTIDE SEQUENCE</scope>
</reference>
<evidence type="ECO:0000256" key="1">
    <source>
        <dbReference type="ARBA" id="ARBA00011975"/>
    </source>
</evidence>
<keyword evidence="2 5" id="KW-0489">Methyltransferase</keyword>
<organism evidence="6">
    <name type="scientific">Bionectria ochroleuca</name>
    <name type="common">Gliocladium roseum</name>
    <dbReference type="NCBI Taxonomy" id="29856"/>
    <lineage>
        <taxon>Eukaryota</taxon>
        <taxon>Fungi</taxon>
        <taxon>Dikarya</taxon>
        <taxon>Ascomycota</taxon>
        <taxon>Pezizomycotina</taxon>
        <taxon>Sordariomycetes</taxon>
        <taxon>Hypocreomycetidae</taxon>
        <taxon>Hypocreales</taxon>
        <taxon>Bionectriaceae</taxon>
        <taxon>Clonostachys</taxon>
    </lineage>
</organism>
<dbReference type="AlphaFoldDB" id="A0A0B7JVN3"/>